<dbReference type="InterPro" id="IPR011011">
    <property type="entry name" value="Znf_FYVE_PHD"/>
</dbReference>
<dbReference type="GO" id="GO:0061630">
    <property type="term" value="F:ubiquitin protein ligase activity"/>
    <property type="evidence" value="ECO:0007669"/>
    <property type="project" value="UniProtKB-EC"/>
</dbReference>
<evidence type="ECO:0000256" key="15">
    <source>
        <dbReference type="ARBA" id="ARBA00023228"/>
    </source>
</evidence>
<dbReference type="PROSITE" id="PS50178">
    <property type="entry name" value="ZF_FYVE"/>
    <property type="match status" value="1"/>
</dbReference>
<dbReference type="InterPro" id="IPR017455">
    <property type="entry name" value="Znf_FYVE-rel"/>
</dbReference>
<comment type="subcellular location">
    <subcellularLocation>
        <location evidence="3">Endosome</location>
    </subcellularLocation>
    <subcellularLocation>
        <location evidence="4">Lysosome</location>
    </subcellularLocation>
    <subcellularLocation>
        <location evidence="2">Membrane</location>
        <topology evidence="2">Peripheral membrane protein</topology>
    </subcellularLocation>
</comment>
<feature type="compositionally biased region" description="Basic residues" evidence="18">
    <location>
        <begin position="21"/>
        <end position="30"/>
    </location>
</feature>
<evidence type="ECO:0000256" key="6">
    <source>
        <dbReference type="ARBA" id="ARBA00012483"/>
    </source>
</evidence>
<dbReference type="HOGENOM" id="CLU_022550_2_0_1"/>
<evidence type="ECO:0000256" key="13">
    <source>
        <dbReference type="ARBA" id="ARBA00022833"/>
    </source>
</evidence>
<dbReference type="Pfam" id="PF13639">
    <property type="entry name" value="zf-RING_2"/>
    <property type="match status" value="1"/>
</dbReference>
<dbReference type="PROSITE" id="PS50089">
    <property type="entry name" value="ZF_RING_2"/>
    <property type="match status" value="1"/>
</dbReference>
<dbReference type="PANTHER" id="PTHR46661:SF4">
    <property type="entry name" value="RING-TYPE DOMAIN-CONTAINING PROTEIN"/>
    <property type="match status" value="1"/>
</dbReference>
<sequence>MSSSDSITSQSSYDDSDREAPRHHHARHDSHRSGRSEMTTDTRTQRPLPDLPASRPSASRSASASGSGSGSGAGPSGPPLATALRDRLLPLPLPSAEQTTEERRRSIIALDRKRRLTNPTMHEEGRRRTNIGTIHDRRMNYDAPRADGPSSPPTPRRHASSDTNINRPLPEIVDLTGSSPLPPLPPPQPQTPRGNRPSRSSSGNSRQYVVPRWQPDSEVNGCPICKRPFTWVFRRHHCRKCGRVVCNDCSPHRITIPRQFIVHPPGPDVVSSPVNSTSRRSGSLDYNGADTEDNLFRSAWNPYSYNAHPQLEGGEKVRLCNPCVPDPQPDPLSNYPLVADFTSRDAPWSAGGRQATTLNHVFGPDDRPSGYALGMGDYSRHTAVLDNPPSQHSPRATEAGYGNPESRTDPFGWLGPYRGQPSPTRYRFQASPFSGGTNQFPGPSSRDYSAHDGQLTSNRPRASYPEPRQPRDELLGIASQLRRPLPRSLHVLADSPSARPRLNENDICPVCRRALPPRGPNGDETARETHIMDCIYSRDPSYHAESSNTVVARTVDIGGPISQSHSLVPPHPLQMLTFTATEKDCVSQEDGQVQECSICMVEYDVGDELVRLECLCKFHKSCILEWLGRKAECPVHKLIG</sequence>
<evidence type="ECO:0000256" key="8">
    <source>
        <dbReference type="ARBA" id="ARBA00022707"/>
    </source>
</evidence>
<evidence type="ECO:0000256" key="18">
    <source>
        <dbReference type="SAM" id="MobiDB-lite"/>
    </source>
</evidence>
<gene>
    <name evidence="21" type="ORF">PV07_02471</name>
</gene>
<keyword evidence="14" id="KW-0472">Membrane</keyword>
<dbReference type="Gene3D" id="3.30.40.10">
    <property type="entry name" value="Zinc/RING finger domain, C3HC4 (zinc finger)"/>
    <property type="match status" value="2"/>
</dbReference>
<reference evidence="21 22" key="1">
    <citation type="submission" date="2015-01" db="EMBL/GenBank/DDBJ databases">
        <title>The Genome Sequence of Cladophialophora immunda CBS83496.</title>
        <authorList>
            <consortium name="The Broad Institute Genomics Platform"/>
            <person name="Cuomo C."/>
            <person name="de Hoog S."/>
            <person name="Gorbushina A."/>
            <person name="Stielow B."/>
            <person name="Teixiera M."/>
            <person name="Abouelleil A."/>
            <person name="Chapman S.B."/>
            <person name="Priest M."/>
            <person name="Young S.K."/>
            <person name="Wortman J."/>
            <person name="Nusbaum C."/>
            <person name="Birren B."/>
        </authorList>
    </citation>
    <scope>NUCLEOTIDE SEQUENCE [LARGE SCALE GENOMIC DNA]</scope>
    <source>
        <strain evidence="21 22">CBS 83496</strain>
    </source>
</reference>
<dbReference type="GO" id="GO:0043161">
    <property type="term" value="P:proteasome-mediated ubiquitin-dependent protein catabolic process"/>
    <property type="evidence" value="ECO:0007669"/>
    <property type="project" value="TreeGrafter"/>
</dbReference>
<dbReference type="InterPro" id="IPR051878">
    <property type="entry name" value="ZNRF_ubiq-protein_ligase"/>
</dbReference>
<evidence type="ECO:0000256" key="10">
    <source>
        <dbReference type="ARBA" id="ARBA00022753"/>
    </source>
</evidence>
<dbReference type="EMBL" id="KN847041">
    <property type="protein sequence ID" value="KIW30769.1"/>
    <property type="molecule type" value="Genomic_DNA"/>
</dbReference>
<feature type="compositionally biased region" description="Low complexity" evidence="18">
    <location>
        <begin position="191"/>
        <end position="206"/>
    </location>
</feature>
<comment type="catalytic activity">
    <reaction evidence="1">
        <text>S-ubiquitinyl-[E2 ubiquitin-conjugating enzyme]-L-cysteine + [acceptor protein]-L-lysine = [E2 ubiquitin-conjugating enzyme]-L-cysteine + N(6)-ubiquitinyl-[acceptor protein]-L-lysine.</text>
        <dbReference type="EC" id="2.3.2.27"/>
    </reaction>
</comment>
<keyword evidence="9" id="KW-0479">Metal-binding</keyword>
<dbReference type="InterPro" id="IPR001841">
    <property type="entry name" value="Znf_RING"/>
</dbReference>
<accession>A0A0D2D520</accession>
<comment type="pathway">
    <text evidence="5">Protein modification; protein ubiquitination.</text>
</comment>
<dbReference type="GO" id="GO:0005768">
    <property type="term" value="C:endosome"/>
    <property type="evidence" value="ECO:0007669"/>
    <property type="project" value="UniProtKB-SubCell"/>
</dbReference>
<evidence type="ECO:0000256" key="4">
    <source>
        <dbReference type="ARBA" id="ARBA00004371"/>
    </source>
</evidence>
<feature type="compositionally biased region" description="Polar residues" evidence="18">
    <location>
        <begin position="431"/>
        <end position="442"/>
    </location>
</feature>
<dbReference type="GeneID" id="27341665"/>
<dbReference type="RefSeq" id="XP_016250985.1">
    <property type="nucleotide sequence ID" value="XM_016389083.1"/>
</dbReference>
<dbReference type="OrthoDB" id="660555at2759"/>
<feature type="region of interest" description="Disordered" evidence="18">
    <location>
        <begin position="380"/>
        <end position="469"/>
    </location>
</feature>
<feature type="region of interest" description="Disordered" evidence="18">
    <location>
        <begin position="267"/>
        <end position="288"/>
    </location>
</feature>
<evidence type="ECO:0000256" key="12">
    <source>
        <dbReference type="ARBA" id="ARBA00022786"/>
    </source>
</evidence>
<keyword evidence="12" id="KW-0833">Ubl conjugation pathway</keyword>
<keyword evidence="11 17" id="KW-0863">Zinc-finger</keyword>
<dbReference type="AlphaFoldDB" id="A0A0D2D520"/>
<feature type="compositionally biased region" description="Low complexity" evidence="18">
    <location>
        <begin position="1"/>
        <end position="13"/>
    </location>
</feature>
<evidence type="ECO:0000313" key="21">
    <source>
        <dbReference type="EMBL" id="KIW30769.1"/>
    </source>
</evidence>
<dbReference type="SUPFAM" id="SSF57850">
    <property type="entry name" value="RING/U-box"/>
    <property type="match status" value="1"/>
</dbReference>
<dbReference type="GO" id="GO:0070936">
    <property type="term" value="P:protein K48-linked ubiquitination"/>
    <property type="evidence" value="ECO:0007669"/>
    <property type="project" value="TreeGrafter"/>
</dbReference>
<keyword evidence="22" id="KW-1185">Reference proteome</keyword>
<keyword evidence="7" id="KW-0808">Transferase</keyword>
<evidence type="ECO:0000256" key="2">
    <source>
        <dbReference type="ARBA" id="ARBA00004170"/>
    </source>
</evidence>
<dbReference type="GO" id="GO:0016020">
    <property type="term" value="C:membrane"/>
    <property type="evidence" value="ECO:0007669"/>
    <property type="project" value="UniProtKB-SubCell"/>
</dbReference>
<evidence type="ECO:0000256" key="3">
    <source>
        <dbReference type="ARBA" id="ARBA00004177"/>
    </source>
</evidence>
<keyword evidence="13" id="KW-0862">Zinc</keyword>
<dbReference type="VEuPathDB" id="FungiDB:PV07_02471"/>
<dbReference type="EC" id="2.3.2.27" evidence="6"/>
<dbReference type="InterPro" id="IPR013083">
    <property type="entry name" value="Znf_RING/FYVE/PHD"/>
</dbReference>
<evidence type="ECO:0000256" key="7">
    <source>
        <dbReference type="ARBA" id="ARBA00022679"/>
    </source>
</evidence>
<evidence type="ECO:0000259" key="19">
    <source>
        <dbReference type="PROSITE" id="PS50089"/>
    </source>
</evidence>
<feature type="compositionally biased region" description="Low complexity" evidence="18">
    <location>
        <begin position="52"/>
        <end position="66"/>
    </location>
</feature>
<keyword evidence="10" id="KW-0967">Endosome</keyword>
<dbReference type="SUPFAM" id="SSF57903">
    <property type="entry name" value="FYVE/PHD zinc finger"/>
    <property type="match status" value="1"/>
</dbReference>
<dbReference type="STRING" id="569365.A0A0D2D520"/>
<feature type="region of interest" description="Disordered" evidence="18">
    <location>
        <begin position="1"/>
        <end position="209"/>
    </location>
</feature>
<evidence type="ECO:0000256" key="9">
    <source>
        <dbReference type="ARBA" id="ARBA00022723"/>
    </source>
</evidence>
<evidence type="ECO:0000256" key="1">
    <source>
        <dbReference type="ARBA" id="ARBA00000900"/>
    </source>
</evidence>
<feature type="compositionally biased region" description="Pro residues" evidence="18">
    <location>
        <begin position="180"/>
        <end position="190"/>
    </location>
</feature>
<feature type="domain" description="FYVE-type" evidence="20">
    <location>
        <begin position="216"/>
        <end position="328"/>
    </location>
</feature>
<evidence type="ECO:0000313" key="22">
    <source>
        <dbReference type="Proteomes" id="UP000054466"/>
    </source>
</evidence>
<organism evidence="21 22">
    <name type="scientific">Cladophialophora immunda</name>
    <dbReference type="NCBI Taxonomy" id="569365"/>
    <lineage>
        <taxon>Eukaryota</taxon>
        <taxon>Fungi</taxon>
        <taxon>Dikarya</taxon>
        <taxon>Ascomycota</taxon>
        <taxon>Pezizomycotina</taxon>
        <taxon>Eurotiomycetes</taxon>
        <taxon>Chaetothyriomycetidae</taxon>
        <taxon>Chaetothyriales</taxon>
        <taxon>Herpotrichiellaceae</taxon>
        <taxon>Cladophialophora</taxon>
    </lineage>
</organism>
<evidence type="ECO:0000256" key="17">
    <source>
        <dbReference type="PROSITE-ProRule" id="PRU00175"/>
    </source>
</evidence>
<feature type="compositionally biased region" description="Polar residues" evidence="18">
    <location>
        <begin position="272"/>
        <end position="281"/>
    </location>
</feature>
<dbReference type="InterPro" id="IPR000306">
    <property type="entry name" value="Znf_FYVE"/>
</dbReference>
<evidence type="ECO:0000256" key="11">
    <source>
        <dbReference type="ARBA" id="ARBA00022771"/>
    </source>
</evidence>
<evidence type="ECO:0000256" key="14">
    <source>
        <dbReference type="ARBA" id="ARBA00023136"/>
    </source>
</evidence>
<dbReference type="Proteomes" id="UP000054466">
    <property type="component" value="Unassembled WGS sequence"/>
</dbReference>
<dbReference type="Pfam" id="PF01363">
    <property type="entry name" value="FYVE"/>
    <property type="match status" value="1"/>
</dbReference>
<dbReference type="PANTHER" id="PTHR46661">
    <property type="entry name" value="E3 UBIQUITIN-PROTEIN LIGASE ZNRF1-LIKE PROTEIN"/>
    <property type="match status" value="1"/>
</dbReference>
<dbReference type="SMART" id="SM00064">
    <property type="entry name" value="FYVE"/>
    <property type="match status" value="1"/>
</dbReference>
<keyword evidence="16" id="KW-0449">Lipoprotein</keyword>
<evidence type="ECO:0000256" key="16">
    <source>
        <dbReference type="ARBA" id="ARBA00023288"/>
    </source>
</evidence>
<name>A0A0D2D520_9EURO</name>
<feature type="compositionally biased region" description="Basic and acidic residues" evidence="18">
    <location>
        <begin position="31"/>
        <end position="44"/>
    </location>
</feature>
<feature type="domain" description="RING-type" evidence="19">
    <location>
        <begin position="596"/>
        <end position="637"/>
    </location>
</feature>
<proteinExistence type="predicted"/>
<evidence type="ECO:0000256" key="5">
    <source>
        <dbReference type="ARBA" id="ARBA00004906"/>
    </source>
</evidence>
<keyword evidence="8" id="KW-0519">Myristate</keyword>
<protein>
    <recommendedName>
        <fullName evidence="6">RING-type E3 ubiquitin transferase</fullName>
        <ecNumber evidence="6">2.3.2.27</ecNumber>
    </recommendedName>
</protein>
<evidence type="ECO:0000259" key="20">
    <source>
        <dbReference type="PROSITE" id="PS50178"/>
    </source>
</evidence>
<dbReference type="SMART" id="SM00184">
    <property type="entry name" value="RING"/>
    <property type="match status" value="1"/>
</dbReference>
<keyword evidence="15" id="KW-0458">Lysosome</keyword>
<dbReference type="GO" id="GO:0008270">
    <property type="term" value="F:zinc ion binding"/>
    <property type="evidence" value="ECO:0007669"/>
    <property type="project" value="UniProtKB-KW"/>
</dbReference>